<evidence type="ECO:0000313" key="1">
    <source>
        <dbReference type="EMBL" id="VAW94978.1"/>
    </source>
</evidence>
<dbReference type="EMBL" id="UOFT01000041">
    <property type="protein sequence ID" value="VAW94978.1"/>
    <property type="molecule type" value="Genomic_DNA"/>
</dbReference>
<sequence>MESCAKDSVSRKRECSRHSQLFDKVLKRTNQTKYKIAAVAIASTIKTSVSCLCSHCFKVRGLESRLKVFCVFIIRPPVGTAGSPHISLN</sequence>
<protein>
    <submittedName>
        <fullName evidence="1">Uncharacterized protein</fullName>
    </submittedName>
</protein>
<proteinExistence type="predicted"/>
<organism evidence="1">
    <name type="scientific">hydrothermal vent metagenome</name>
    <dbReference type="NCBI Taxonomy" id="652676"/>
    <lineage>
        <taxon>unclassified sequences</taxon>
        <taxon>metagenomes</taxon>
        <taxon>ecological metagenomes</taxon>
    </lineage>
</organism>
<accession>A0A3B0ZNF2</accession>
<reference evidence="1" key="1">
    <citation type="submission" date="2018-06" db="EMBL/GenBank/DDBJ databases">
        <authorList>
            <person name="Zhirakovskaya E."/>
        </authorList>
    </citation>
    <scope>NUCLEOTIDE SEQUENCE</scope>
</reference>
<name>A0A3B0ZNF2_9ZZZZ</name>
<gene>
    <name evidence="1" type="ORF">MNBD_GAMMA23-1890</name>
</gene>
<dbReference type="AlphaFoldDB" id="A0A3B0ZNF2"/>